<organism evidence="1 2">
    <name type="scientific">Streblomastix strix</name>
    <dbReference type="NCBI Taxonomy" id="222440"/>
    <lineage>
        <taxon>Eukaryota</taxon>
        <taxon>Metamonada</taxon>
        <taxon>Preaxostyla</taxon>
        <taxon>Oxymonadida</taxon>
        <taxon>Streblomastigidae</taxon>
        <taxon>Streblomastix</taxon>
    </lineage>
</organism>
<evidence type="ECO:0000313" key="2">
    <source>
        <dbReference type="Proteomes" id="UP000324800"/>
    </source>
</evidence>
<name>A0A5J4UB39_9EUKA</name>
<proteinExistence type="predicted"/>
<sequence length="117" mass="14061">MQERTEILDTKDLMVAIYSKEVIYYRLAFPGKNMEEFIKILKNQNNIIKYIHSDDDQNNCFWQNLTCITKPDSKGIEIDRYSKIAKDERLLFEFYNPKSENNVNFLRIIMDLTEMIH</sequence>
<dbReference type="AlphaFoldDB" id="A0A5J4UB39"/>
<evidence type="ECO:0000313" key="1">
    <source>
        <dbReference type="EMBL" id="KAA6367424.1"/>
    </source>
</evidence>
<accession>A0A5J4UB39</accession>
<dbReference type="Proteomes" id="UP000324800">
    <property type="component" value="Unassembled WGS sequence"/>
</dbReference>
<reference evidence="1 2" key="1">
    <citation type="submission" date="2019-03" db="EMBL/GenBank/DDBJ databases">
        <title>Single cell metagenomics reveals metabolic interactions within the superorganism composed of flagellate Streblomastix strix and complex community of Bacteroidetes bacteria on its surface.</title>
        <authorList>
            <person name="Treitli S.C."/>
            <person name="Kolisko M."/>
            <person name="Husnik F."/>
            <person name="Keeling P."/>
            <person name="Hampl V."/>
        </authorList>
    </citation>
    <scope>NUCLEOTIDE SEQUENCE [LARGE SCALE GENOMIC DNA]</scope>
    <source>
        <strain evidence="1">ST1C</strain>
    </source>
</reference>
<gene>
    <name evidence="1" type="ORF">EZS28_037049</name>
</gene>
<comment type="caution">
    <text evidence="1">The sequence shown here is derived from an EMBL/GenBank/DDBJ whole genome shotgun (WGS) entry which is preliminary data.</text>
</comment>
<dbReference type="EMBL" id="SNRW01018344">
    <property type="protein sequence ID" value="KAA6367424.1"/>
    <property type="molecule type" value="Genomic_DNA"/>
</dbReference>
<protein>
    <submittedName>
        <fullName evidence="1">Uncharacterized protein</fullName>
    </submittedName>
</protein>